<feature type="transmembrane region" description="Helical" evidence="2">
    <location>
        <begin position="319"/>
        <end position="336"/>
    </location>
</feature>
<keyword evidence="2" id="KW-0472">Membrane</keyword>
<feature type="region of interest" description="Disordered" evidence="1">
    <location>
        <begin position="261"/>
        <end position="294"/>
    </location>
</feature>
<name>A0A250XTA1_9CHLO</name>
<evidence type="ECO:0000256" key="1">
    <source>
        <dbReference type="SAM" id="MobiDB-lite"/>
    </source>
</evidence>
<feature type="transmembrane region" description="Helical" evidence="2">
    <location>
        <begin position="139"/>
        <end position="156"/>
    </location>
</feature>
<evidence type="ECO:0000313" key="4">
    <source>
        <dbReference type="Proteomes" id="UP000232323"/>
    </source>
</evidence>
<feature type="transmembrane region" description="Helical" evidence="2">
    <location>
        <begin position="403"/>
        <end position="425"/>
    </location>
</feature>
<proteinExistence type="predicted"/>
<feature type="transmembrane region" description="Helical" evidence="2">
    <location>
        <begin position="113"/>
        <end position="133"/>
    </location>
</feature>
<keyword evidence="4" id="KW-1185">Reference proteome</keyword>
<reference evidence="3 4" key="1">
    <citation type="submission" date="2017-08" db="EMBL/GenBank/DDBJ databases">
        <title>Acidophilic green algal genome provides insights into adaptation to an acidic environment.</title>
        <authorList>
            <person name="Hirooka S."/>
            <person name="Hirose Y."/>
            <person name="Kanesaki Y."/>
            <person name="Higuchi S."/>
            <person name="Fujiwara T."/>
            <person name="Onuma R."/>
            <person name="Era A."/>
            <person name="Ohbayashi R."/>
            <person name="Uzuka A."/>
            <person name="Nozaki H."/>
            <person name="Yoshikawa H."/>
            <person name="Miyagishima S.Y."/>
        </authorList>
    </citation>
    <scope>NUCLEOTIDE SEQUENCE [LARGE SCALE GENOMIC DNA]</scope>
    <source>
        <strain evidence="3 4">NIES-2499</strain>
    </source>
</reference>
<evidence type="ECO:0008006" key="5">
    <source>
        <dbReference type="Google" id="ProtNLM"/>
    </source>
</evidence>
<dbReference type="Proteomes" id="UP000232323">
    <property type="component" value="Unassembled WGS sequence"/>
</dbReference>
<dbReference type="EMBL" id="BEGY01000261">
    <property type="protein sequence ID" value="GAX86288.1"/>
    <property type="molecule type" value="Genomic_DNA"/>
</dbReference>
<protein>
    <recommendedName>
        <fullName evidence="5">DUF819 domain-containing protein</fullName>
    </recommendedName>
</protein>
<dbReference type="OrthoDB" id="45797at2759"/>
<accession>A0A250XTA1</accession>
<dbReference type="PANTHER" id="PTHR34289">
    <property type="entry name" value="PROTEIN, PUTATIVE (DUF819)-RELATED"/>
    <property type="match status" value="1"/>
</dbReference>
<dbReference type="InterPro" id="IPR008537">
    <property type="entry name" value="DUF819"/>
</dbReference>
<feature type="transmembrane region" description="Helical" evidence="2">
    <location>
        <begin position="378"/>
        <end position="397"/>
    </location>
</feature>
<evidence type="ECO:0000256" key="2">
    <source>
        <dbReference type="SAM" id="Phobius"/>
    </source>
</evidence>
<feature type="compositionally biased region" description="Low complexity" evidence="1">
    <location>
        <begin position="274"/>
        <end position="284"/>
    </location>
</feature>
<organism evidence="3 4">
    <name type="scientific">Chlamydomonas eustigma</name>
    <dbReference type="NCBI Taxonomy" id="1157962"/>
    <lineage>
        <taxon>Eukaryota</taxon>
        <taxon>Viridiplantae</taxon>
        <taxon>Chlorophyta</taxon>
        <taxon>core chlorophytes</taxon>
        <taxon>Chlorophyceae</taxon>
        <taxon>CS clade</taxon>
        <taxon>Chlamydomonadales</taxon>
        <taxon>Chlamydomonadaceae</taxon>
        <taxon>Chlamydomonas</taxon>
    </lineage>
</organism>
<keyword evidence="2" id="KW-1133">Transmembrane helix</keyword>
<dbReference type="STRING" id="1157962.A0A250XTA1"/>
<feature type="transmembrane region" description="Helical" evidence="2">
    <location>
        <begin position="79"/>
        <end position="101"/>
    </location>
</feature>
<sequence>MQTIAVKSFHFSVNSSKTSSSKLKTHGQTGLNKSYKLVSYDALILGGRRAVVNTPVSAFQGLTDVIVIAKPVVELGKGILPVAGPWGVWAVLVICGAVGVWSERTRLGKELSGALVATLAGMVAVNVGMLPTNAPELKIVYKFILPLAIPLLLFSANLRRVISETGRLLPAFLLGSITTVLGSLAAYLIMPLGRFIGEDGWRVASALTARHIGGAVNYMAVTESLEVSPSIFGAGLAADDLILTLYFTAIYSLARALPPDSPPQQGSGVPPIASSSSTSSSSSTGCNESINTTSCHLPPQDAQLGVQYRSREPIQVESGLLALAFSVTICYLSYTISQAMGIAGQFITVTTAITVILATALPTALAPLAPSAQGMAQILMQIFYATIGASANVGLVISTAPVLFVFSFIALAGHLVLILGLGAALGFTRRDVLLASHANIGGPTTVAGMAAAKGWTSSIVPSILTATLGYALGTFTGMALGHICLKLIL</sequence>
<feature type="transmembrane region" description="Helical" evidence="2">
    <location>
        <begin position="463"/>
        <end position="485"/>
    </location>
</feature>
<dbReference type="Pfam" id="PF05684">
    <property type="entry name" value="DUF819"/>
    <property type="match status" value="2"/>
</dbReference>
<dbReference type="PROSITE" id="PS01307">
    <property type="entry name" value="MOTA"/>
    <property type="match status" value="1"/>
</dbReference>
<gene>
    <name evidence="3" type="ORF">CEUSTIGMA_g13700.t1</name>
</gene>
<feature type="transmembrane region" description="Helical" evidence="2">
    <location>
        <begin position="342"/>
        <end position="366"/>
    </location>
</feature>
<feature type="compositionally biased region" description="Polar residues" evidence="1">
    <location>
        <begin position="285"/>
        <end position="294"/>
    </location>
</feature>
<evidence type="ECO:0000313" key="3">
    <source>
        <dbReference type="EMBL" id="GAX86288.1"/>
    </source>
</evidence>
<dbReference type="PANTHER" id="PTHR34289:SF3">
    <property type="entry name" value="PROTEIN, PUTATIVE (DUF819)-RELATED"/>
    <property type="match status" value="1"/>
</dbReference>
<comment type="caution">
    <text evidence="3">The sequence shown here is derived from an EMBL/GenBank/DDBJ whole genome shotgun (WGS) entry which is preliminary data.</text>
</comment>
<keyword evidence="2" id="KW-0812">Transmembrane</keyword>
<dbReference type="AlphaFoldDB" id="A0A250XTA1"/>
<feature type="transmembrane region" description="Helical" evidence="2">
    <location>
        <begin position="168"/>
        <end position="190"/>
    </location>
</feature>
<dbReference type="InterPro" id="IPR000540">
    <property type="entry name" value="Flag_MotA_CS"/>
</dbReference>